<protein>
    <submittedName>
        <fullName evidence="2">Uncharacterized protein</fullName>
    </submittedName>
</protein>
<dbReference type="AlphaFoldDB" id="A0AAD5ZI54"/>
<accession>A0AAD5ZI54</accession>
<evidence type="ECO:0000256" key="1">
    <source>
        <dbReference type="SAM" id="MobiDB-lite"/>
    </source>
</evidence>
<evidence type="ECO:0000313" key="2">
    <source>
        <dbReference type="EMBL" id="KAJ3698328.1"/>
    </source>
</evidence>
<reference evidence="2 3" key="1">
    <citation type="journal article" date="2022" name="Cell">
        <title>Repeat-based holocentromeres influence genome architecture and karyotype evolution.</title>
        <authorList>
            <person name="Hofstatter P.G."/>
            <person name="Thangavel G."/>
            <person name="Lux T."/>
            <person name="Neumann P."/>
            <person name="Vondrak T."/>
            <person name="Novak P."/>
            <person name="Zhang M."/>
            <person name="Costa L."/>
            <person name="Castellani M."/>
            <person name="Scott A."/>
            <person name="Toegelov H."/>
            <person name="Fuchs J."/>
            <person name="Mata-Sucre Y."/>
            <person name="Dias Y."/>
            <person name="Vanzela A.L.L."/>
            <person name="Huettel B."/>
            <person name="Almeida C.C.S."/>
            <person name="Simkova H."/>
            <person name="Souza G."/>
            <person name="Pedrosa-Harand A."/>
            <person name="Macas J."/>
            <person name="Mayer K.F.X."/>
            <person name="Houben A."/>
            <person name="Marques A."/>
        </authorList>
    </citation>
    <scope>NUCLEOTIDE SEQUENCE [LARGE SCALE GENOMIC DNA]</scope>
    <source>
        <strain evidence="2">RhyTen1mFocal</strain>
    </source>
</reference>
<dbReference type="PANTHER" id="PTHR33450:SF4">
    <property type="entry name" value="OS04G0665666 PROTEIN"/>
    <property type="match status" value="1"/>
</dbReference>
<comment type="caution">
    <text evidence="2">The sequence shown here is derived from an EMBL/GenBank/DDBJ whole genome shotgun (WGS) entry which is preliminary data.</text>
</comment>
<dbReference type="EMBL" id="JAMRDG010000001">
    <property type="protein sequence ID" value="KAJ3698328.1"/>
    <property type="molecule type" value="Genomic_DNA"/>
</dbReference>
<dbReference type="PANTHER" id="PTHR33450">
    <property type="entry name" value="EMB|CAB67623.1-RELATED"/>
    <property type="match status" value="1"/>
</dbReference>
<organism evidence="2 3">
    <name type="scientific">Rhynchospora tenuis</name>
    <dbReference type="NCBI Taxonomy" id="198213"/>
    <lineage>
        <taxon>Eukaryota</taxon>
        <taxon>Viridiplantae</taxon>
        <taxon>Streptophyta</taxon>
        <taxon>Embryophyta</taxon>
        <taxon>Tracheophyta</taxon>
        <taxon>Spermatophyta</taxon>
        <taxon>Magnoliopsida</taxon>
        <taxon>Liliopsida</taxon>
        <taxon>Poales</taxon>
        <taxon>Cyperaceae</taxon>
        <taxon>Cyperoideae</taxon>
        <taxon>Rhynchosporeae</taxon>
        <taxon>Rhynchospora</taxon>
    </lineage>
</organism>
<keyword evidence="3" id="KW-1185">Reference proteome</keyword>
<dbReference type="Pfam" id="PF05553">
    <property type="entry name" value="DUF761"/>
    <property type="match status" value="1"/>
</dbReference>
<evidence type="ECO:0000313" key="3">
    <source>
        <dbReference type="Proteomes" id="UP001210211"/>
    </source>
</evidence>
<proteinExistence type="predicted"/>
<name>A0AAD5ZI54_9POAL</name>
<feature type="compositionally biased region" description="Acidic residues" evidence="1">
    <location>
        <begin position="145"/>
        <end position="161"/>
    </location>
</feature>
<feature type="region of interest" description="Disordered" evidence="1">
    <location>
        <begin position="141"/>
        <end position="166"/>
    </location>
</feature>
<sequence length="201" mass="23670">MDYQHYQKSTINSYYRFRLTSPFPTPSPLFLKIKYLLHAYIFRHTNCGIRALQNLKSTVNTILYQKTRGVIKYMIKLRGANNKKMKNKKAVNSITVHVNYSSLQIIPVADQAYYDADWNSIIPTDEMTPLSGYLEWLEDRSSDETTNDDGDDDDDDNDNGCDDGRDINRRAESFIARCYEKFRLEKQESYRRYHEMMARSL</sequence>
<gene>
    <name evidence="2" type="ORF">LUZ61_002033</name>
</gene>
<dbReference type="Proteomes" id="UP001210211">
    <property type="component" value="Unassembled WGS sequence"/>
</dbReference>
<dbReference type="InterPro" id="IPR008480">
    <property type="entry name" value="DUF761_pln"/>
</dbReference>